<dbReference type="AlphaFoldDB" id="A0A3B0X622"/>
<accession>A0A3B0X622</accession>
<dbReference type="EMBL" id="UOFG01000106">
    <property type="protein sequence ID" value="VAW60040.1"/>
    <property type="molecule type" value="Genomic_DNA"/>
</dbReference>
<dbReference type="Pfam" id="PF14065">
    <property type="entry name" value="Pvc16_N"/>
    <property type="match status" value="1"/>
</dbReference>
<evidence type="ECO:0000313" key="2">
    <source>
        <dbReference type="EMBL" id="VAW60040.1"/>
    </source>
</evidence>
<feature type="domain" description="Pvc16 N-terminal" evidence="1">
    <location>
        <begin position="8"/>
        <end position="184"/>
    </location>
</feature>
<proteinExistence type="predicted"/>
<reference evidence="2" key="1">
    <citation type="submission" date="2018-06" db="EMBL/GenBank/DDBJ databases">
        <authorList>
            <person name="Zhirakovskaya E."/>
        </authorList>
    </citation>
    <scope>NUCLEOTIDE SEQUENCE</scope>
</reference>
<evidence type="ECO:0000259" key="1">
    <source>
        <dbReference type="Pfam" id="PF14065"/>
    </source>
</evidence>
<sequence length="192" mass="21316">MLDVAMKVITHQLNRYMHQRFDLDEDVVVLSTPFDSEGGVATHANNKLVVFLVNLSKDTIPYANNRHVPAPGGASSFVSSQPLYLNLHVVIASCFDAIRYTESLKYLSCAVSCFQQSSVIDRDTHPELGDGVDKLILDIENIGIHELSNLWGILGGKYLPSILYKVRMVAFVSDDIRSRDMNVTTPQTSVMS</sequence>
<dbReference type="InterPro" id="IPR025351">
    <property type="entry name" value="Pvc16_N"/>
</dbReference>
<name>A0A3B0X622_9ZZZZ</name>
<protein>
    <recommendedName>
        <fullName evidence="1">Pvc16 N-terminal domain-containing protein</fullName>
    </recommendedName>
</protein>
<gene>
    <name evidence="2" type="ORF">MNBD_GAMMA11-89</name>
</gene>
<organism evidence="2">
    <name type="scientific">hydrothermal vent metagenome</name>
    <dbReference type="NCBI Taxonomy" id="652676"/>
    <lineage>
        <taxon>unclassified sequences</taxon>
        <taxon>metagenomes</taxon>
        <taxon>ecological metagenomes</taxon>
    </lineage>
</organism>